<dbReference type="SUPFAM" id="SSF48452">
    <property type="entry name" value="TPR-like"/>
    <property type="match status" value="1"/>
</dbReference>
<dbReference type="InterPro" id="IPR036388">
    <property type="entry name" value="WH-like_DNA-bd_sf"/>
</dbReference>
<organism evidence="4 5">
    <name type="scientific">Pseudomonas putida</name>
    <name type="common">Arthrobacter siderocapsulatus</name>
    <dbReference type="NCBI Taxonomy" id="303"/>
    <lineage>
        <taxon>Bacteria</taxon>
        <taxon>Pseudomonadati</taxon>
        <taxon>Pseudomonadota</taxon>
        <taxon>Gammaproteobacteria</taxon>
        <taxon>Pseudomonadales</taxon>
        <taxon>Pseudomonadaceae</taxon>
        <taxon>Pseudomonas</taxon>
    </lineage>
</organism>
<dbReference type="InterPro" id="IPR007627">
    <property type="entry name" value="RNA_pol_sigma70_r2"/>
</dbReference>
<dbReference type="Proteomes" id="UP000542695">
    <property type="component" value="Unassembled WGS sequence"/>
</dbReference>
<comment type="caution">
    <text evidence="4">The sequence shown here is derived from an EMBL/GenBank/DDBJ whole genome shotgun (WGS) entry which is preliminary data.</text>
</comment>
<dbReference type="InterPro" id="IPR011990">
    <property type="entry name" value="TPR-like_helical_dom_sf"/>
</dbReference>
<dbReference type="AlphaFoldDB" id="A0A7Y7ZBN4"/>
<dbReference type="SUPFAM" id="SSF88946">
    <property type="entry name" value="Sigma2 domain of RNA polymerase sigma factors"/>
    <property type="match status" value="1"/>
</dbReference>
<dbReference type="Gene3D" id="1.10.1740.10">
    <property type="match status" value="1"/>
</dbReference>
<dbReference type="InterPro" id="IPR013249">
    <property type="entry name" value="RNA_pol_sigma70_r4_t2"/>
</dbReference>
<evidence type="ECO:0000259" key="2">
    <source>
        <dbReference type="Pfam" id="PF08281"/>
    </source>
</evidence>
<dbReference type="InterPro" id="IPR013325">
    <property type="entry name" value="RNA_pol_sigma_r2"/>
</dbReference>
<dbReference type="Gene3D" id="1.25.40.10">
    <property type="entry name" value="Tetratricopeptide repeat domain"/>
    <property type="match status" value="1"/>
</dbReference>
<dbReference type="InterPro" id="IPR013324">
    <property type="entry name" value="RNA_pol_sigma_r3/r4-like"/>
</dbReference>
<dbReference type="RefSeq" id="WP_046788046.1">
    <property type="nucleotide sequence ID" value="NZ_JACARV010000030.1"/>
</dbReference>
<feature type="domain" description="DUF6596" evidence="3">
    <location>
        <begin position="183"/>
        <end position="282"/>
    </location>
</feature>
<dbReference type="Pfam" id="PF20239">
    <property type="entry name" value="DUF6596"/>
    <property type="match status" value="1"/>
</dbReference>
<dbReference type="EMBL" id="JACARV010000030">
    <property type="protein sequence ID" value="NWC81075.1"/>
    <property type="molecule type" value="Genomic_DNA"/>
</dbReference>
<feature type="domain" description="RNA polymerase sigma-70 region 2" evidence="1">
    <location>
        <begin position="15"/>
        <end position="81"/>
    </location>
</feature>
<dbReference type="GO" id="GO:0006352">
    <property type="term" value="P:DNA-templated transcription initiation"/>
    <property type="evidence" value="ECO:0007669"/>
    <property type="project" value="InterPro"/>
</dbReference>
<dbReference type="Pfam" id="PF08281">
    <property type="entry name" value="Sigma70_r4_2"/>
    <property type="match status" value="1"/>
</dbReference>
<protein>
    <submittedName>
        <fullName evidence="4">RNA polymerase sigma factor</fullName>
    </submittedName>
</protein>
<reference evidence="4 5" key="1">
    <citation type="submission" date="2020-04" db="EMBL/GenBank/DDBJ databases">
        <title>Molecular characterization of pseudomonads from Agaricus bisporus reveal novel blotch 2 pathogens in Western Europe.</title>
        <authorList>
            <person name="Taparia T."/>
            <person name="Krijger M."/>
            <person name="Haynes E."/>
            <person name="Elpinstone J.G."/>
            <person name="Noble R."/>
            <person name="Van Der Wolf J."/>
        </authorList>
    </citation>
    <scope>NUCLEOTIDE SEQUENCE [LARGE SCALE GENOMIC DNA]</scope>
    <source>
        <strain evidence="4 5">P7765</strain>
    </source>
</reference>
<dbReference type="InterPro" id="IPR046531">
    <property type="entry name" value="DUF6596"/>
</dbReference>
<name>A0A7Y7ZBN4_PSEPU</name>
<sequence length="412" mass="45882">MATLVQVRAEIEGVYRRDSRRILATLIRLLGDFDLAEEAMHDAFFIAVERWQRDGIPQNPRAWLVSTGRFKAIDAVRRRARFDRSQADLIMLIEGQGQDPSDEALLADDRLRLIFTCCHPALAADAQVPLTLREVCDLTTEQIARAFLQSPATIAQRIVRAKAKIRDARIPYQVPQLHELPERLESVLRVIYLVFNEGYSASSGEALVQQALSDEAIRLGRLLVQLLPDPEAVGLLALMLLQASRQHARSDAQGNLVLLEQQDRSLWDGAQISEGCELVQLALRSRAFGAYTVQAAIAAVHAEAASASETDWAQIVGLYDVLQRHWPSAVVALNRAVALAKRDGPRVGLAEIETILATGELRDYHLAHAARAELHYQLGQAEQARAAWRQALELTHQAPERRHIEGKLQALE</sequence>
<dbReference type="GO" id="GO:0016987">
    <property type="term" value="F:sigma factor activity"/>
    <property type="evidence" value="ECO:0007669"/>
    <property type="project" value="InterPro"/>
</dbReference>
<dbReference type="SUPFAM" id="SSF88659">
    <property type="entry name" value="Sigma3 and sigma4 domains of RNA polymerase sigma factors"/>
    <property type="match status" value="1"/>
</dbReference>
<evidence type="ECO:0000313" key="4">
    <source>
        <dbReference type="EMBL" id="NWC81075.1"/>
    </source>
</evidence>
<accession>A0A7Y7ZBN4</accession>
<feature type="domain" description="RNA polymerase sigma factor 70 region 4 type 2" evidence="2">
    <location>
        <begin position="114"/>
        <end position="165"/>
    </location>
</feature>
<proteinExistence type="predicted"/>
<evidence type="ECO:0000259" key="3">
    <source>
        <dbReference type="Pfam" id="PF20239"/>
    </source>
</evidence>
<dbReference type="Pfam" id="PF04542">
    <property type="entry name" value="Sigma70_r2"/>
    <property type="match status" value="1"/>
</dbReference>
<dbReference type="PANTHER" id="PTHR47756">
    <property type="entry name" value="BLL6612 PROTEIN-RELATED"/>
    <property type="match status" value="1"/>
</dbReference>
<dbReference type="GO" id="GO:0003677">
    <property type="term" value="F:DNA binding"/>
    <property type="evidence" value="ECO:0007669"/>
    <property type="project" value="InterPro"/>
</dbReference>
<dbReference type="Gene3D" id="1.10.10.10">
    <property type="entry name" value="Winged helix-like DNA-binding domain superfamily/Winged helix DNA-binding domain"/>
    <property type="match status" value="1"/>
</dbReference>
<dbReference type="PANTHER" id="PTHR47756:SF2">
    <property type="entry name" value="BLL6612 PROTEIN"/>
    <property type="match status" value="1"/>
</dbReference>
<evidence type="ECO:0000313" key="5">
    <source>
        <dbReference type="Proteomes" id="UP000542695"/>
    </source>
</evidence>
<gene>
    <name evidence="4" type="ORF">HX798_12280</name>
</gene>
<evidence type="ECO:0000259" key="1">
    <source>
        <dbReference type="Pfam" id="PF04542"/>
    </source>
</evidence>